<dbReference type="InterPro" id="IPR027113">
    <property type="entry name" value="Transc_fact_NFYB/HAP3"/>
</dbReference>
<comment type="similarity">
    <text evidence="1">Belongs to the NFYB/HAP3 subunit family.</text>
</comment>
<accession>A0A6A5HIN3</accession>
<feature type="compositionally biased region" description="Low complexity" evidence="5">
    <location>
        <begin position="254"/>
        <end position="263"/>
    </location>
</feature>
<gene>
    <name evidence="7" type="ORF">GCK72_007981</name>
</gene>
<reference evidence="7 8" key="1">
    <citation type="submission" date="2019-12" db="EMBL/GenBank/DDBJ databases">
        <title>Chromosome-level assembly of the Caenorhabditis remanei genome.</title>
        <authorList>
            <person name="Teterina A.A."/>
            <person name="Willis J.H."/>
            <person name="Phillips P.C."/>
        </authorList>
    </citation>
    <scope>NUCLEOTIDE SEQUENCE [LARGE SCALE GENOMIC DNA]</scope>
    <source>
        <strain evidence="7 8">PX506</strain>
        <tissue evidence="7">Whole organism</tissue>
    </source>
</reference>
<dbReference type="GeneID" id="9823548"/>
<dbReference type="RefSeq" id="XP_053590771.1">
    <property type="nucleotide sequence ID" value="XM_053726577.1"/>
</dbReference>
<evidence type="ECO:0000256" key="5">
    <source>
        <dbReference type="SAM" id="MobiDB-lite"/>
    </source>
</evidence>
<proteinExistence type="inferred from homology"/>
<name>A0A6A5HIN3_CAERE</name>
<keyword evidence="4" id="KW-0804">Transcription</keyword>
<dbReference type="SUPFAM" id="SSF47113">
    <property type="entry name" value="Histone-fold"/>
    <property type="match status" value="1"/>
</dbReference>
<dbReference type="Proteomes" id="UP000483820">
    <property type="component" value="Chromosome II"/>
</dbReference>
<dbReference type="GO" id="GO:0016602">
    <property type="term" value="C:CCAAT-binding factor complex"/>
    <property type="evidence" value="ECO:0007669"/>
    <property type="project" value="InterPro"/>
</dbReference>
<feature type="region of interest" description="Disordered" evidence="5">
    <location>
        <begin position="430"/>
        <end position="526"/>
    </location>
</feature>
<feature type="region of interest" description="Disordered" evidence="5">
    <location>
        <begin position="1"/>
        <end position="25"/>
    </location>
</feature>
<protein>
    <recommendedName>
        <fullName evidence="6">Transcription factor CBF/NF-Y/archaeal histone domain-containing protein</fullName>
    </recommendedName>
</protein>
<dbReference type="CDD" id="cd22907">
    <property type="entry name" value="HFD_NFYB"/>
    <property type="match status" value="1"/>
</dbReference>
<evidence type="ECO:0000256" key="1">
    <source>
        <dbReference type="ARBA" id="ARBA00009053"/>
    </source>
</evidence>
<evidence type="ECO:0000256" key="4">
    <source>
        <dbReference type="ARBA" id="ARBA00023163"/>
    </source>
</evidence>
<dbReference type="FunFam" id="1.10.20.10:FF:000099">
    <property type="entry name" value="nuclear transcription factor Y subunit beta"/>
    <property type="match status" value="1"/>
</dbReference>
<dbReference type="GO" id="GO:0001228">
    <property type="term" value="F:DNA-binding transcription activator activity, RNA polymerase II-specific"/>
    <property type="evidence" value="ECO:0007669"/>
    <property type="project" value="InterPro"/>
</dbReference>
<dbReference type="InterPro" id="IPR009072">
    <property type="entry name" value="Histone-fold"/>
</dbReference>
<dbReference type="PANTHER" id="PTHR11064">
    <property type="entry name" value="CCAAT-BINDING TRANSCRIPTION FACTOR-RELATED"/>
    <property type="match status" value="1"/>
</dbReference>
<dbReference type="PRINTS" id="PR00615">
    <property type="entry name" value="CCAATSUBUNTA"/>
</dbReference>
<dbReference type="Gene3D" id="1.10.20.10">
    <property type="entry name" value="Histone, subunit A"/>
    <property type="match status" value="1"/>
</dbReference>
<organism evidence="7 8">
    <name type="scientific">Caenorhabditis remanei</name>
    <name type="common">Caenorhabditis vulgaris</name>
    <dbReference type="NCBI Taxonomy" id="31234"/>
    <lineage>
        <taxon>Eukaryota</taxon>
        <taxon>Metazoa</taxon>
        <taxon>Ecdysozoa</taxon>
        <taxon>Nematoda</taxon>
        <taxon>Chromadorea</taxon>
        <taxon>Rhabditida</taxon>
        <taxon>Rhabditina</taxon>
        <taxon>Rhabditomorpha</taxon>
        <taxon>Rhabditoidea</taxon>
        <taxon>Rhabditidae</taxon>
        <taxon>Peloderinae</taxon>
        <taxon>Caenorhabditis</taxon>
    </lineage>
</organism>
<feature type="compositionally biased region" description="Low complexity" evidence="5">
    <location>
        <begin position="447"/>
        <end position="464"/>
    </location>
</feature>
<dbReference type="Pfam" id="PF00808">
    <property type="entry name" value="CBFD_NFYB_HMF"/>
    <property type="match status" value="1"/>
</dbReference>
<comment type="caution">
    <text evidence="7">The sequence shown here is derived from an EMBL/GenBank/DDBJ whole genome shotgun (WGS) entry which is preliminary data.</text>
</comment>
<dbReference type="AlphaFoldDB" id="A0A6A5HIN3"/>
<evidence type="ECO:0000313" key="7">
    <source>
        <dbReference type="EMBL" id="KAF1768020.1"/>
    </source>
</evidence>
<dbReference type="CTD" id="9823548"/>
<dbReference type="GO" id="GO:0046982">
    <property type="term" value="F:protein heterodimerization activity"/>
    <property type="evidence" value="ECO:0007669"/>
    <property type="project" value="InterPro"/>
</dbReference>
<dbReference type="GO" id="GO:0000978">
    <property type="term" value="F:RNA polymerase II cis-regulatory region sequence-specific DNA binding"/>
    <property type="evidence" value="ECO:0007669"/>
    <property type="project" value="TreeGrafter"/>
</dbReference>
<sequence length="526" mass="57927">MPSESPPAMAVTFPLPPRPSTVPPMISTVTQEPLIEGHPDRIGDSEDVTTMLENPSNRKISNDNFNNQEIITNQLSIDSNQPSTSQAPPPQQPVKPAVTVLLDQERYLPIANVVRLMKGMMDPSAKLAKDAKECVQECVSEFISFIASEAAEICNQTRKKTIGADELLTAMEACGFDNYSEPMRIFLQKYRQAKKMSGPPHITHPNYVRPPQFAADPPVQPLFYETENGGTKCTEDMSKGGHGGYVDDWNLHGSTSSAPSSSRIPPPGTTVILTGRGGDQDDEEEGGGVRRHLTQDEDGNIYEEVQLDEVSMHDYHQSNGHHLSHHHGHHSHQQIIDGMEEEIEEIVGGDHGGDGDVDDNQMGNAIALEQQQQMQIYIDPKSKQHYAAKETPNGMELYPLIIQNTPLHLENVTGASQYVLNLEDGSTGHVMIPDDSMPSTSSAYYHQNSPSTSSSSSSHHQNPTGRHLENQKAPKRRKPNYMSQEDSMGFRSPEDVNSVRQHLAGMGGPTAPTRGNKKTPAKRRRS</sequence>
<dbReference type="EMBL" id="WUAV01000002">
    <property type="protein sequence ID" value="KAF1768020.1"/>
    <property type="molecule type" value="Genomic_DNA"/>
</dbReference>
<dbReference type="InterPro" id="IPR003958">
    <property type="entry name" value="CBFA_NFYB_domain"/>
</dbReference>
<feature type="region of interest" description="Disordered" evidence="5">
    <location>
        <begin position="244"/>
        <end position="300"/>
    </location>
</feature>
<keyword evidence="2" id="KW-0805">Transcription regulation</keyword>
<evidence type="ECO:0000259" key="6">
    <source>
        <dbReference type="Pfam" id="PF00808"/>
    </source>
</evidence>
<dbReference type="KEGG" id="crq:GCK72_007981"/>
<evidence type="ECO:0000256" key="2">
    <source>
        <dbReference type="ARBA" id="ARBA00023015"/>
    </source>
</evidence>
<keyword evidence="3" id="KW-0238">DNA-binding</keyword>
<evidence type="ECO:0000256" key="3">
    <source>
        <dbReference type="ARBA" id="ARBA00023125"/>
    </source>
</evidence>
<feature type="compositionally biased region" description="Basic residues" evidence="5">
    <location>
        <begin position="515"/>
        <end position="526"/>
    </location>
</feature>
<feature type="compositionally biased region" description="Polar residues" evidence="5">
    <location>
        <begin position="437"/>
        <end position="446"/>
    </location>
</feature>
<feature type="domain" description="Transcription factor CBF/NF-Y/archaeal histone" evidence="6">
    <location>
        <begin position="107"/>
        <end position="171"/>
    </location>
</feature>
<dbReference type="PANTHER" id="PTHR11064:SF9">
    <property type="entry name" value="NUCLEAR TRANSCRIPTION FACTOR Y SUBUNIT BETA"/>
    <property type="match status" value="1"/>
</dbReference>
<evidence type="ECO:0000313" key="8">
    <source>
        <dbReference type="Proteomes" id="UP000483820"/>
    </source>
</evidence>